<dbReference type="InterPro" id="IPR007021">
    <property type="entry name" value="DUF659"/>
</dbReference>
<dbReference type="Ensembl" id="ENSSFAT00005012531.1">
    <property type="protein sequence ID" value="ENSSFAP00005012027.1"/>
    <property type="gene ID" value="ENSSFAG00005006660.1"/>
</dbReference>
<keyword evidence="5" id="KW-0804">Transcription</keyword>
<evidence type="ECO:0000256" key="2">
    <source>
        <dbReference type="ARBA" id="ARBA00022771"/>
    </source>
</evidence>
<keyword evidence="4" id="KW-0805">Transcription regulation</keyword>
<dbReference type="AlphaFoldDB" id="A0A672G1D4"/>
<keyword evidence="3" id="KW-0862">Zinc</keyword>
<evidence type="ECO:0000256" key="4">
    <source>
        <dbReference type="ARBA" id="ARBA00023015"/>
    </source>
</evidence>
<name>A0A672G1D4_SALFA</name>
<dbReference type="InterPro" id="IPR052035">
    <property type="entry name" value="ZnF_BED_domain_contain"/>
</dbReference>
<dbReference type="SMART" id="SM00614">
    <property type="entry name" value="ZnF_BED"/>
    <property type="match status" value="1"/>
</dbReference>
<dbReference type="PANTHER" id="PTHR46481">
    <property type="entry name" value="ZINC FINGER BED DOMAIN-CONTAINING PROTEIN 4"/>
    <property type="match status" value="1"/>
</dbReference>
<evidence type="ECO:0000256" key="3">
    <source>
        <dbReference type="ARBA" id="ARBA00022833"/>
    </source>
</evidence>
<dbReference type="Proteomes" id="UP000472267">
    <property type="component" value="Chromosome 11"/>
</dbReference>
<evidence type="ECO:0000259" key="7">
    <source>
        <dbReference type="PROSITE" id="PS50808"/>
    </source>
</evidence>
<reference evidence="8" key="1">
    <citation type="submission" date="2019-06" db="EMBL/GenBank/DDBJ databases">
        <authorList>
            <consortium name="Wellcome Sanger Institute Data Sharing"/>
        </authorList>
    </citation>
    <scope>NUCLEOTIDE SEQUENCE [LARGE SCALE GENOMIC DNA]</scope>
</reference>
<reference evidence="8" key="2">
    <citation type="submission" date="2025-08" db="UniProtKB">
        <authorList>
            <consortium name="Ensembl"/>
        </authorList>
    </citation>
    <scope>IDENTIFICATION</scope>
</reference>
<evidence type="ECO:0000313" key="8">
    <source>
        <dbReference type="Ensembl" id="ENSSFAP00005012027.1"/>
    </source>
</evidence>
<dbReference type="Pfam" id="PF02892">
    <property type="entry name" value="zf-BED"/>
    <property type="match status" value="1"/>
</dbReference>
<dbReference type="Gene3D" id="1.10.10.1070">
    <property type="entry name" value="Zinc finger, BED domain-containing"/>
    <property type="match status" value="1"/>
</dbReference>
<reference evidence="8" key="3">
    <citation type="submission" date="2025-09" db="UniProtKB">
        <authorList>
            <consortium name="Ensembl"/>
        </authorList>
    </citation>
    <scope>IDENTIFICATION</scope>
</reference>
<dbReference type="SUPFAM" id="SSF57667">
    <property type="entry name" value="beta-beta-alpha zinc fingers"/>
    <property type="match status" value="1"/>
</dbReference>
<organism evidence="8 9">
    <name type="scientific">Salarias fasciatus</name>
    <name type="common">Jewelled blenny</name>
    <name type="synonym">Blennius fasciatus</name>
    <dbReference type="NCBI Taxonomy" id="181472"/>
    <lineage>
        <taxon>Eukaryota</taxon>
        <taxon>Metazoa</taxon>
        <taxon>Chordata</taxon>
        <taxon>Craniata</taxon>
        <taxon>Vertebrata</taxon>
        <taxon>Euteleostomi</taxon>
        <taxon>Actinopterygii</taxon>
        <taxon>Neopterygii</taxon>
        <taxon>Teleostei</taxon>
        <taxon>Neoteleostei</taxon>
        <taxon>Acanthomorphata</taxon>
        <taxon>Ovalentaria</taxon>
        <taxon>Blenniimorphae</taxon>
        <taxon>Blenniiformes</taxon>
        <taxon>Blennioidei</taxon>
        <taxon>Blenniidae</taxon>
        <taxon>Salariinae</taxon>
        <taxon>Salarias</taxon>
    </lineage>
</organism>
<evidence type="ECO:0000313" key="9">
    <source>
        <dbReference type="Proteomes" id="UP000472267"/>
    </source>
</evidence>
<evidence type="ECO:0000256" key="1">
    <source>
        <dbReference type="ARBA" id="ARBA00022723"/>
    </source>
</evidence>
<dbReference type="InterPro" id="IPR036236">
    <property type="entry name" value="Znf_C2H2_sf"/>
</dbReference>
<dbReference type="SUPFAM" id="SSF140996">
    <property type="entry name" value="Hermes dimerisation domain"/>
    <property type="match status" value="1"/>
</dbReference>
<dbReference type="InParanoid" id="A0A672G1D4"/>
<keyword evidence="9" id="KW-1185">Reference proteome</keyword>
<proteinExistence type="predicted"/>
<dbReference type="OMA" id="FKCFAHT"/>
<feature type="domain" description="BED-type" evidence="7">
    <location>
        <begin position="52"/>
        <end position="110"/>
    </location>
</feature>
<dbReference type="SUPFAM" id="SSF53098">
    <property type="entry name" value="Ribonuclease H-like"/>
    <property type="match status" value="1"/>
</dbReference>
<dbReference type="PANTHER" id="PTHR46481:SF4">
    <property type="entry name" value="ZINC FINGER BED DOMAIN-CONTAINING PROTEIN 4"/>
    <property type="match status" value="1"/>
</dbReference>
<dbReference type="PROSITE" id="PS50808">
    <property type="entry name" value="ZF_BED"/>
    <property type="match status" value="1"/>
</dbReference>
<dbReference type="GO" id="GO:0003677">
    <property type="term" value="F:DNA binding"/>
    <property type="evidence" value="ECO:0007669"/>
    <property type="project" value="InterPro"/>
</dbReference>
<keyword evidence="2 6" id="KW-0863">Zinc-finger</keyword>
<dbReference type="InterPro" id="IPR003656">
    <property type="entry name" value="Znf_BED"/>
</dbReference>
<evidence type="ECO:0000256" key="6">
    <source>
        <dbReference type="PROSITE-ProRule" id="PRU00027"/>
    </source>
</evidence>
<protein>
    <recommendedName>
        <fullName evidence="7">BED-type domain-containing protein</fullName>
    </recommendedName>
</protein>
<dbReference type="Pfam" id="PF04937">
    <property type="entry name" value="DUF659"/>
    <property type="match status" value="1"/>
</dbReference>
<sequence>MCHFCTSTPVGGAVESLCCVARCHFGSRGSHRGRSGLTENPNMASKLTTPPQYKADVWKYFGFQLKGGKNDLDKDNAVCKICLALVKYCGNTTNLRAHLARHHAEVLAEKQPQKRIEPNQTTVDALLPSNSPRAQRITEAVVHFICKDLRPYSVVDNVGFRWMLHTLEPRYRIPQRVHITETAVPKMYEEVKTAVKTSLSTAQRVALTCDGWTSRATESYITITSHYISDNWEMVTHVLQTRAMHESHTGSNIADVLKKAIEEWGLQDKDPAIVTDNASNMTVAAELASMLHFKCFAHTLNLASQRALKLPAVQRLLGKVRRITNFFRRSTIASHVLKEKQKLLNLEQHKLKTDVVTRWNSAHDMLQRFLKQQPAITAALLSNEVRKNEKDISTLTEADIGAAEEIVRAMKPMKAATIVMEEEKTPTLSAVAPIHAQLIEKLQESPGDSNMSKEIKSAICQDLGRRHLDEQQRQTLHVCAALDPRFKTLPFLSEDEQKAVYDRVVTEAARTQGLFQVS</sequence>
<keyword evidence="1" id="KW-0479">Metal-binding</keyword>
<evidence type="ECO:0000256" key="5">
    <source>
        <dbReference type="ARBA" id="ARBA00023163"/>
    </source>
</evidence>
<accession>A0A672G1D4</accession>
<dbReference type="InterPro" id="IPR012337">
    <property type="entry name" value="RNaseH-like_sf"/>
</dbReference>
<dbReference type="GO" id="GO:0008270">
    <property type="term" value="F:zinc ion binding"/>
    <property type="evidence" value="ECO:0007669"/>
    <property type="project" value="UniProtKB-KW"/>
</dbReference>